<evidence type="ECO:0000313" key="3">
    <source>
        <dbReference type="EMBL" id="KAA0259441.1"/>
    </source>
</evidence>
<proteinExistence type="predicted"/>
<dbReference type="GO" id="GO:0051301">
    <property type="term" value="P:cell division"/>
    <property type="evidence" value="ECO:0007669"/>
    <property type="project" value="UniProtKB-KW"/>
</dbReference>
<gene>
    <name evidence="3" type="primary">zapE</name>
    <name evidence="3" type="ORF">FHQ18_00760</name>
</gene>
<organism evidence="3 4">
    <name type="scientific">Deferribacter autotrophicus</name>
    <dbReference type="NCBI Taxonomy" id="500465"/>
    <lineage>
        <taxon>Bacteria</taxon>
        <taxon>Pseudomonadati</taxon>
        <taxon>Deferribacterota</taxon>
        <taxon>Deferribacteres</taxon>
        <taxon>Deferribacterales</taxon>
        <taxon>Deferribacteraceae</taxon>
        <taxon>Deferribacter</taxon>
    </lineage>
</organism>
<evidence type="ECO:0000256" key="1">
    <source>
        <dbReference type="ARBA" id="ARBA00022741"/>
    </source>
</evidence>
<dbReference type="RefSeq" id="WP_149265261.1">
    <property type="nucleotide sequence ID" value="NZ_VFJB01000001.1"/>
</dbReference>
<dbReference type="GO" id="GO:0016887">
    <property type="term" value="F:ATP hydrolysis activity"/>
    <property type="evidence" value="ECO:0007669"/>
    <property type="project" value="InterPro"/>
</dbReference>
<dbReference type="InterPro" id="IPR005654">
    <property type="entry name" value="ATPase_AFG1-like"/>
</dbReference>
<keyword evidence="3" id="KW-0131">Cell cycle</keyword>
<accession>A0A5A8F8Z1</accession>
<dbReference type="AlphaFoldDB" id="A0A5A8F8Z1"/>
<dbReference type="Pfam" id="PF03969">
    <property type="entry name" value="AFG1_ATPase"/>
    <property type="match status" value="2"/>
</dbReference>
<dbReference type="GO" id="GO:0005524">
    <property type="term" value="F:ATP binding"/>
    <property type="evidence" value="ECO:0007669"/>
    <property type="project" value="UniProtKB-KW"/>
</dbReference>
<comment type="caution">
    <text evidence="3">The sequence shown here is derived from an EMBL/GenBank/DDBJ whole genome shotgun (WGS) entry which is preliminary data.</text>
</comment>
<evidence type="ECO:0000313" key="4">
    <source>
        <dbReference type="Proteomes" id="UP000322876"/>
    </source>
</evidence>
<name>A0A5A8F8Z1_9BACT</name>
<dbReference type="GO" id="GO:0005737">
    <property type="term" value="C:cytoplasm"/>
    <property type="evidence" value="ECO:0007669"/>
    <property type="project" value="TreeGrafter"/>
</dbReference>
<dbReference type="InterPro" id="IPR027417">
    <property type="entry name" value="P-loop_NTPase"/>
</dbReference>
<dbReference type="OrthoDB" id="9774491at2"/>
<dbReference type="PANTHER" id="PTHR12169:SF6">
    <property type="entry name" value="AFG1-LIKE ATPASE"/>
    <property type="match status" value="1"/>
</dbReference>
<dbReference type="PANTHER" id="PTHR12169">
    <property type="entry name" value="ATPASE N2B"/>
    <property type="match status" value="1"/>
</dbReference>
<dbReference type="NCBIfam" id="NF040713">
    <property type="entry name" value="ZapE"/>
    <property type="match status" value="1"/>
</dbReference>
<keyword evidence="3" id="KW-0132">Cell division</keyword>
<keyword evidence="4" id="KW-1185">Reference proteome</keyword>
<dbReference type="Proteomes" id="UP000322876">
    <property type="component" value="Unassembled WGS sequence"/>
</dbReference>
<dbReference type="SUPFAM" id="SSF52540">
    <property type="entry name" value="P-loop containing nucleoside triphosphate hydrolases"/>
    <property type="match status" value="1"/>
</dbReference>
<protein>
    <submittedName>
        <fullName evidence="3">Cell division protein ZapE</fullName>
    </submittedName>
</protein>
<dbReference type="Gene3D" id="3.40.50.300">
    <property type="entry name" value="P-loop containing nucleotide triphosphate hydrolases"/>
    <property type="match status" value="1"/>
</dbReference>
<sequence length="354" mass="41791">MIGVDNELRLHDLDFEISVESSLKNLKPHPKFSSCSFENYYPDEKYPSQSYVKQMLFEKISKYNDYKNRPIIKKKSFFSFFGRNENNENRSFKNVYLDGGYGVGKTHLLAACYNVAKCKKAFMSFSELCYYINYIGLNESIEIFSDYDLLLIDEFEIDDPATVRIMAKFFSELNRDTLIITTSNTLPGDLGKNRFQADEFKREMGVIANTFKVVVVEGEDYRSKKEVWKRTLDRKPFEVVYGEYSPSLDRKKMVVSFDDLMAQLEQIHPFRFFIIPENVEAVFIRDMKPFPLLNGALRFTHFVDLCYYYNTKLFIKSEYDLEDMFSKEMLESCFEKKLKRCISRLSELGIFYHN</sequence>
<keyword evidence="1" id="KW-0547">Nucleotide-binding</keyword>
<dbReference type="EMBL" id="VFJB01000001">
    <property type="protein sequence ID" value="KAA0259441.1"/>
    <property type="molecule type" value="Genomic_DNA"/>
</dbReference>
<reference evidence="3 4" key="1">
    <citation type="submission" date="2019-06" db="EMBL/GenBank/DDBJ databases">
        <title>Genomic insights into carbon and energy metabolism of Deferribacter autotrophicus revealed new metabolic traits in the phylum Deferribacteres.</title>
        <authorList>
            <person name="Slobodkin A.I."/>
            <person name="Slobodkina G.B."/>
            <person name="Allioux M."/>
            <person name="Alain K."/>
            <person name="Jebbar M."/>
            <person name="Shadrin V."/>
            <person name="Kublanov I.V."/>
            <person name="Toshchakov S.V."/>
            <person name="Bonch-Osmolovskaya E.A."/>
        </authorList>
    </citation>
    <scope>NUCLEOTIDE SEQUENCE [LARGE SCALE GENOMIC DNA]</scope>
    <source>
        <strain evidence="3 4">SL50</strain>
    </source>
</reference>
<evidence type="ECO:0000256" key="2">
    <source>
        <dbReference type="ARBA" id="ARBA00022840"/>
    </source>
</evidence>
<keyword evidence="2" id="KW-0067">ATP-binding</keyword>